<dbReference type="Proteomes" id="UP000885392">
    <property type="component" value="Unassembled WGS sequence"/>
</dbReference>
<evidence type="ECO:0000259" key="1">
    <source>
        <dbReference type="Pfam" id="PF12961"/>
    </source>
</evidence>
<feature type="domain" description="DUF3850" evidence="1">
    <location>
        <begin position="4"/>
        <end position="77"/>
    </location>
</feature>
<organism evidence="2">
    <name type="scientific">Salmonella enterica</name>
    <name type="common">Salmonella choleraesuis</name>
    <dbReference type="NCBI Taxonomy" id="28901"/>
    <lineage>
        <taxon>Bacteria</taxon>
        <taxon>Pseudomonadati</taxon>
        <taxon>Pseudomonadota</taxon>
        <taxon>Gammaproteobacteria</taxon>
        <taxon>Enterobacterales</taxon>
        <taxon>Enterobacteriaceae</taxon>
        <taxon>Salmonella</taxon>
    </lineage>
</organism>
<dbReference type="AlphaFoldDB" id="A0A3R0XJW4"/>
<name>A0A3R0XJW4_SALER</name>
<dbReference type="SUPFAM" id="SSF88697">
    <property type="entry name" value="PUA domain-like"/>
    <property type="match status" value="1"/>
</dbReference>
<dbReference type="Gene3D" id="2.30.130.30">
    <property type="entry name" value="Hypothetical protein"/>
    <property type="match status" value="1"/>
</dbReference>
<sequence>MSTVHSLKIGPMFFVDVLSGHKKAEFRINDRDFKCGNFLLLREWEGKYTGNKLIVKITHILPIDNLISGCGNWVMLSITPISTTDPLTIIEAMVGGSYEPPHRNR</sequence>
<proteinExistence type="predicted"/>
<accession>A0A3R0XJW4</accession>
<evidence type="ECO:0000313" key="2">
    <source>
        <dbReference type="EMBL" id="MLW01549.1"/>
    </source>
</evidence>
<dbReference type="EMBL" id="RVIJ01000015">
    <property type="protein sequence ID" value="MLW01549.1"/>
    <property type="molecule type" value="Genomic_DNA"/>
</dbReference>
<dbReference type="InterPro" id="IPR039440">
    <property type="entry name" value="DUF3850"/>
</dbReference>
<dbReference type="InterPro" id="IPR015947">
    <property type="entry name" value="PUA-like_sf"/>
</dbReference>
<dbReference type="Pfam" id="PF12961">
    <property type="entry name" value="DUF3850"/>
    <property type="match status" value="1"/>
</dbReference>
<protein>
    <submittedName>
        <fullName evidence="2">DUF3850 domain-containing protein</fullName>
    </submittedName>
</protein>
<reference evidence="2" key="1">
    <citation type="submission" date="2018-10" db="EMBL/GenBank/DDBJ databases">
        <authorList>
            <consortium name="PulseNet: The National Subtyping Network for Foodborne Disease Surveillance"/>
            <person name="Tarr C.L."/>
            <person name="Trees E."/>
            <person name="Katz L.S."/>
            <person name="Carleton-Romer H.A."/>
            <person name="Stroika S."/>
            <person name="Kucerova Z."/>
            <person name="Roache K.F."/>
            <person name="Sabol A.L."/>
            <person name="Besser J."/>
            <person name="Gerner-Smidt P."/>
        </authorList>
    </citation>
    <scope>NUCLEOTIDE SEQUENCE [LARGE SCALE GENOMIC DNA]</scope>
    <source>
        <strain evidence="2">PNUSAS038541</strain>
    </source>
</reference>
<comment type="caution">
    <text evidence="2">The sequence shown here is derived from an EMBL/GenBank/DDBJ whole genome shotgun (WGS) entry which is preliminary data.</text>
</comment>
<gene>
    <name evidence="2" type="ORF">EAK82_15250</name>
</gene>